<evidence type="ECO:0000256" key="6">
    <source>
        <dbReference type="ARBA" id="ARBA00022692"/>
    </source>
</evidence>
<dbReference type="Proteomes" id="UP001157186">
    <property type="component" value="Unassembled WGS sequence"/>
</dbReference>
<dbReference type="Pfam" id="PF03186">
    <property type="entry name" value="CobD_Cbib"/>
    <property type="match status" value="1"/>
</dbReference>
<dbReference type="InterPro" id="IPR004485">
    <property type="entry name" value="Cobalamin_biosynth_CobD/CbiB"/>
</dbReference>
<comment type="caution">
    <text evidence="9">Lacks conserved residue(s) required for the propagation of feature annotation.</text>
</comment>
<dbReference type="EMBL" id="BSST01000001">
    <property type="protein sequence ID" value="GLX79760.1"/>
    <property type="molecule type" value="Genomic_DNA"/>
</dbReference>
<keyword evidence="7 9" id="KW-1133">Transmembrane helix</keyword>
<comment type="function">
    <text evidence="9">Converts cobyric acid to cobinamide by the addition of aminopropanol on the F carboxylic group.</text>
</comment>
<protein>
    <recommendedName>
        <fullName evidence="9">Cobalamin biosynthesis protein CobD</fullName>
    </recommendedName>
</protein>
<keyword evidence="11" id="KW-1185">Reference proteome</keyword>
<comment type="caution">
    <text evidence="10">The sequence shown here is derived from an EMBL/GenBank/DDBJ whole genome shotgun (WGS) entry which is preliminary data.</text>
</comment>
<keyword evidence="4 9" id="KW-1003">Cell membrane</keyword>
<gene>
    <name evidence="10" type="primary">cobD_2</name>
    <name evidence="9" type="synonym">cobD</name>
    <name evidence="10" type="ORF">tinsulaeT_31000</name>
</gene>
<evidence type="ECO:0000256" key="8">
    <source>
        <dbReference type="ARBA" id="ARBA00023136"/>
    </source>
</evidence>
<sequence>MDGLITLSEQLWAVLPTFSTSLTILLALLLDKRLGEAKHYHYLVAFGTLANVIEAKLNPDHHIVAAKNVLPTQLKVKVVGLISWCLLVMPIPLLYFYLLSNLNWYWQLLCDATILYLALGLNSLHQHAMQIYRPLANNDIASARHFTGYIVSRDTNKLSEQEIARATVESMLENGHDAVIASLVCYLIGGAPLVIIHRLANTLDAMWGYKTPRYLHFGYASAKLDDLLGFISGKICTVLYAMQGNLKQALSNAYQQGNSYKSHNGGWVMAAGATVLKRQLGGTANYHGQQLNSVTLGQGRPVQAQDIKASLTIVTNASMLLVITTFIYQLTILIFHYY</sequence>
<keyword evidence="8 9" id="KW-0472">Membrane</keyword>
<comment type="subcellular location">
    <subcellularLocation>
        <location evidence="1 9">Cell membrane</location>
        <topology evidence="1 9">Multi-pass membrane protein</topology>
    </subcellularLocation>
</comment>
<dbReference type="PANTHER" id="PTHR34308">
    <property type="entry name" value="COBALAMIN BIOSYNTHESIS PROTEIN CBIB"/>
    <property type="match status" value="1"/>
</dbReference>
<organism evidence="10 11">
    <name type="scientific">Thalassotalea insulae</name>
    <dbReference type="NCBI Taxonomy" id="2056778"/>
    <lineage>
        <taxon>Bacteria</taxon>
        <taxon>Pseudomonadati</taxon>
        <taxon>Pseudomonadota</taxon>
        <taxon>Gammaproteobacteria</taxon>
        <taxon>Alteromonadales</taxon>
        <taxon>Colwelliaceae</taxon>
        <taxon>Thalassotalea</taxon>
    </lineage>
</organism>
<keyword evidence="6 9" id="KW-0812">Transmembrane</keyword>
<feature type="transmembrane region" description="Helical" evidence="9">
    <location>
        <begin position="78"/>
        <end position="98"/>
    </location>
</feature>
<evidence type="ECO:0000313" key="10">
    <source>
        <dbReference type="EMBL" id="GLX79760.1"/>
    </source>
</evidence>
<dbReference type="RefSeq" id="WP_284245691.1">
    <property type="nucleotide sequence ID" value="NZ_BSST01000001.1"/>
</dbReference>
<proteinExistence type="inferred from homology"/>
<evidence type="ECO:0000256" key="3">
    <source>
        <dbReference type="ARBA" id="ARBA00006263"/>
    </source>
</evidence>
<feature type="transmembrane region" description="Helical" evidence="9">
    <location>
        <begin position="12"/>
        <end position="30"/>
    </location>
</feature>
<reference evidence="10 11" key="1">
    <citation type="submission" date="2023-03" db="EMBL/GenBank/DDBJ databases">
        <title>Draft genome sequence of Thalassotalea insulae KCTC 62186T.</title>
        <authorList>
            <person name="Sawabe T."/>
        </authorList>
    </citation>
    <scope>NUCLEOTIDE SEQUENCE [LARGE SCALE GENOMIC DNA]</scope>
    <source>
        <strain evidence="10 11">KCTC 62186</strain>
    </source>
</reference>
<comment type="similarity">
    <text evidence="3 9">Belongs to the CobD/CbiB family.</text>
</comment>
<comment type="pathway">
    <text evidence="2 9">Cofactor biosynthesis; adenosylcobalamin biosynthesis.</text>
</comment>
<evidence type="ECO:0000256" key="1">
    <source>
        <dbReference type="ARBA" id="ARBA00004651"/>
    </source>
</evidence>
<evidence type="ECO:0000256" key="7">
    <source>
        <dbReference type="ARBA" id="ARBA00022989"/>
    </source>
</evidence>
<evidence type="ECO:0000313" key="11">
    <source>
        <dbReference type="Proteomes" id="UP001157186"/>
    </source>
</evidence>
<accession>A0ABQ6GYD9</accession>
<evidence type="ECO:0000256" key="2">
    <source>
        <dbReference type="ARBA" id="ARBA00004953"/>
    </source>
</evidence>
<evidence type="ECO:0000256" key="5">
    <source>
        <dbReference type="ARBA" id="ARBA00022573"/>
    </source>
</evidence>
<feature type="transmembrane region" description="Helical" evidence="9">
    <location>
        <begin position="317"/>
        <end position="337"/>
    </location>
</feature>
<dbReference type="HAMAP" id="MF_00024">
    <property type="entry name" value="CobD_CbiB"/>
    <property type="match status" value="1"/>
</dbReference>
<evidence type="ECO:0000256" key="4">
    <source>
        <dbReference type="ARBA" id="ARBA00022475"/>
    </source>
</evidence>
<evidence type="ECO:0000256" key="9">
    <source>
        <dbReference type="HAMAP-Rule" id="MF_00024"/>
    </source>
</evidence>
<name>A0ABQ6GYD9_9GAMM</name>
<keyword evidence="5 9" id="KW-0169">Cobalamin biosynthesis</keyword>
<dbReference type="PANTHER" id="PTHR34308:SF1">
    <property type="entry name" value="COBALAMIN BIOSYNTHESIS PROTEIN CBIB"/>
    <property type="match status" value="1"/>
</dbReference>